<dbReference type="GO" id="GO:0008641">
    <property type="term" value="F:ubiquitin-like modifier activating enzyme activity"/>
    <property type="evidence" value="ECO:0007669"/>
    <property type="project" value="InterPro"/>
</dbReference>
<protein>
    <submittedName>
        <fullName evidence="2">ThiF family adenylyltransferase</fullName>
    </submittedName>
</protein>
<dbReference type="Gene3D" id="3.40.140.10">
    <property type="entry name" value="Cytidine Deaminase, domain 2"/>
    <property type="match status" value="1"/>
</dbReference>
<dbReference type="PANTHER" id="PTHR43267:SF1">
    <property type="entry name" value="TRNA THREONYLCARBAMOYLADENOSINE DEHYDRATASE"/>
    <property type="match status" value="1"/>
</dbReference>
<reference evidence="2 3" key="1">
    <citation type="submission" date="2018-06" db="EMBL/GenBank/DDBJ databases">
        <title>Complete genome of Desulfovibrio marinus P48SEP.</title>
        <authorList>
            <person name="Crispim J.S."/>
            <person name="Vidigal P.M.P."/>
            <person name="Silva L.C.F."/>
            <person name="Araujo L.C."/>
            <person name="Laguardia C.N."/>
            <person name="Dias R.S."/>
            <person name="Sousa M.P."/>
            <person name="Paula S.O."/>
            <person name="Silva C."/>
        </authorList>
    </citation>
    <scope>NUCLEOTIDE SEQUENCE [LARGE SCALE GENOMIC DNA]</scope>
    <source>
        <strain evidence="2 3">P48SEP</strain>
    </source>
</reference>
<dbReference type="InterPro" id="IPR035985">
    <property type="entry name" value="Ubiquitin-activating_enz"/>
</dbReference>
<comment type="caution">
    <text evidence="2">The sequence shown here is derived from an EMBL/GenBank/DDBJ whole genome shotgun (WGS) entry which is preliminary data.</text>
</comment>
<dbReference type="Gene3D" id="3.40.50.720">
    <property type="entry name" value="NAD(P)-binding Rossmann-like Domain"/>
    <property type="match status" value="1"/>
</dbReference>
<dbReference type="EMBL" id="QMIF01000022">
    <property type="protein sequence ID" value="TVM30539.1"/>
    <property type="molecule type" value="Genomic_DNA"/>
</dbReference>
<evidence type="ECO:0000313" key="3">
    <source>
        <dbReference type="Proteomes" id="UP000434052"/>
    </source>
</evidence>
<dbReference type="OrthoDB" id="9804150at2"/>
<dbReference type="SUPFAM" id="SSF69572">
    <property type="entry name" value="Activating enzymes of the ubiquitin-like proteins"/>
    <property type="match status" value="1"/>
</dbReference>
<dbReference type="Proteomes" id="UP000434052">
    <property type="component" value="Unassembled WGS sequence"/>
</dbReference>
<dbReference type="AlphaFoldDB" id="A0A6P1ZEQ5"/>
<dbReference type="InterPro" id="IPR045886">
    <property type="entry name" value="ThiF/MoeB/HesA"/>
</dbReference>
<gene>
    <name evidence="2" type="ORF">DQK91_20765</name>
</gene>
<sequence length="466" mass="51367">MTKSYALSLTGVQHAQLKQLLFPGDGREAVAFALCGQYVGPHRHKLLMREIYPVSAGACFYRSHNRVTWSTEALVPILESAEEQGLAFVKFHSHPDWLPQFSAIDAKGDRELLPMIRGWIGSRDPVASAVMLPDGQLFGAVLSPDDAFVPLDVISVVGDDIHFWYPNSEANDPQGFCASHAQLFGKGTTERLRKLSIAVVGCSGSGSPTIEQLVRLGVGELVLVDDDALEERNINRVYNSTMVDARQGRMKVDVLAEAISRIGLGTRVRSVPLNIWSVEAVKAVAACDVVFGCVDSVDGRYLLNTLATYYILPYFDIGVRLIADSRGPSKGRIREVCGSVHYLQPGKSSLMSRGVFSMEQVQAAGLLRSDPEAHALQRKEGYIVGVEEHRPAVISVNTYASALAVNELLGRIHPYREEPNENYAWVEFSLSSMEYFLDNKRPVCEILQHKIGRGDVTPLLEQLELN</sequence>
<dbReference type="GO" id="GO:0061503">
    <property type="term" value="F:tRNA threonylcarbamoyladenosine dehydratase"/>
    <property type="evidence" value="ECO:0007669"/>
    <property type="project" value="TreeGrafter"/>
</dbReference>
<dbReference type="GO" id="GO:0061504">
    <property type="term" value="P:cyclic threonylcarbamoyladenosine biosynthetic process"/>
    <property type="evidence" value="ECO:0007669"/>
    <property type="project" value="TreeGrafter"/>
</dbReference>
<accession>A0A6P1ZEQ5</accession>
<name>A0A6P1ZEQ5_9BACT</name>
<keyword evidence="2" id="KW-0548">Nucleotidyltransferase</keyword>
<feature type="domain" description="THIF-type NAD/FAD binding fold" evidence="1">
    <location>
        <begin position="182"/>
        <end position="328"/>
    </location>
</feature>
<organism evidence="2 3">
    <name type="scientific">Oceanidesulfovibrio marinus</name>
    <dbReference type="NCBI Taxonomy" id="370038"/>
    <lineage>
        <taxon>Bacteria</taxon>
        <taxon>Pseudomonadati</taxon>
        <taxon>Thermodesulfobacteriota</taxon>
        <taxon>Desulfovibrionia</taxon>
        <taxon>Desulfovibrionales</taxon>
        <taxon>Desulfovibrionaceae</taxon>
        <taxon>Oceanidesulfovibrio</taxon>
    </lineage>
</organism>
<dbReference type="Pfam" id="PF00899">
    <property type="entry name" value="ThiF"/>
    <property type="match status" value="1"/>
</dbReference>
<evidence type="ECO:0000259" key="1">
    <source>
        <dbReference type="Pfam" id="PF00899"/>
    </source>
</evidence>
<keyword evidence="2" id="KW-0808">Transferase</keyword>
<dbReference type="PANTHER" id="PTHR43267">
    <property type="entry name" value="TRNA THREONYLCARBAMOYLADENOSINE DEHYDRATASE"/>
    <property type="match status" value="1"/>
</dbReference>
<dbReference type="InterPro" id="IPR000594">
    <property type="entry name" value="ThiF_NAD_FAD-bd"/>
</dbReference>
<dbReference type="RefSeq" id="WP_144307329.1">
    <property type="nucleotide sequence ID" value="NZ_QMIF01000022.1"/>
</dbReference>
<dbReference type="GO" id="GO:0016779">
    <property type="term" value="F:nucleotidyltransferase activity"/>
    <property type="evidence" value="ECO:0007669"/>
    <property type="project" value="UniProtKB-KW"/>
</dbReference>
<evidence type="ECO:0000313" key="2">
    <source>
        <dbReference type="EMBL" id="TVM30539.1"/>
    </source>
</evidence>
<proteinExistence type="predicted"/>